<feature type="region of interest" description="Disordered" evidence="1">
    <location>
        <begin position="17"/>
        <end position="99"/>
    </location>
</feature>
<keyword evidence="3" id="KW-1185">Reference proteome</keyword>
<feature type="non-terminal residue" evidence="2">
    <location>
        <position position="1"/>
    </location>
</feature>
<organism evidence="2 3">
    <name type="scientific">Schizophyllum amplum</name>
    <dbReference type="NCBI Taxonomy" id="97359"/>
    <lineage>
        <taxon>Eukaryota</taxon>
        <taxon>Fungi</taxon>
        <taxon>Dikarya</taxon>
        <taxon>Basidiomycota</taxon>
        <taxon>Agaricomycotina</taxon>
        <taxon>Agaricomycetes</taxon>
        <taxon>Agaricomycetidae</taxon>
        <taxon>Agaricales</taxon>
        <taxon>Schizophyllaceae</taxon>
        <taxon>Schizophyllum</taxon>
    </lineage>
</organism>
<evidence type="ECO:0000313" key="2">
    <source>
        <dbReference type="EMBL" id="TRM55814.1"/>
    </source>
</evidence>
<evidence type="ECO:0000256" key="1">
    <source>
        <dbReference type="SAM" id="MobiDB-lite"/>
    </source>
</evidence>
<gene>
    <name evidence="2" type="ORF">BD626DRAFT_522135</name>
</gene>
<proteinExistence type="predicted"/>
<dbReference type="AlphaFoldDB" id="A0A550BTG3"/>
<dbReference type="EMBL" id="VDMD01000093">
    <property type="protein sequence ID" value="TRM55814.1"/>
    <property type="molecule type" value="Genomic_DNA"/>
</dbReference>
<name>A0A550BTG3_9AGAR</name>
<sequence>ISKLCHKLALACKITCRTPPNVNSTSQQDSPTSLAGRRSIASRLRPLHNSPDVTGGLSEQSARSTPRAPSGERKHRSADVDPLLQGISESYSSSSSPRR</sequence>
<feature type="non-terminal residue" evidence="2">
    <location>
        <position position="99"/>
    </location>
</feature>
<feature type="compositionally biased region" description="Low complexity" evidence="1">
    <location>
        <begin position="88"/>
        <end position="99"/>
    </location>
</feature>
<dbReference type="Proteomes" id="UP000320762">
    <property type="component" value="Unassembled WGS sequence"/>
</dbReference>
<evidence type="ECO:0000313" key="3">
    <source>
        <dbReference type="Proteomes" id="UP000320762"/>
    </source>
</evidence>
<accession>A0A550BTG3</accession>
<reference evidence="2 3" key="1">
    <citation type="journal article" date="2019" name="New Phytol.">
        <title>Comparative genomics reveals unique wood-decay strategies and fruiting body development in the Schizophyllaceae.</title>
        <authorList>
            <person name="Almasi E."/>
            <person name="Sahu N."/>
            <person name="Krizsan K."/>
            <person name="Balint B."/>
            <person name="Kovacs G.M."/>
            <person name="Kiss B."/>
            <person name="Cseklye J."/>
            <person name="Drula E."/>
            <person name="Henrissat B."/>
            <person name="Nagy I."/>
            <person name="Chovatia M."/>
            <person name="Adam C."/>
            <person name="LaButti K."/>
            <person name="Lipzen A."/>
            <person name="Riley R."/>
            <person name="Grigoriev I.V."/>
            <person name="Nagy L.G."/>
        </authorList>
    </citation>
    <scope>NUCLEOTIDE SEQUENCE [LARGE SCALE GENOMIC DNA]</scope>
    <source>
        <strain evidence="2 3">NL-1724</strain>
    </source>
</reference>
<protein>
    <submittedName>
        <fullName evidence="2">Uncharacterized protein</fullName>
    </submittedName>
</protein>
<feature type="compositionally biased region" description="Polar residues" evidence="1">
    <location>
        <begin position="18"/>
        <end position="33"/>
    </location>
</feature>
<comment type="caution">
    <text evidence="2">The sequence shown here is derived from an EMBL/GenBank/DDBJ whole genome shotgun (WGS) entry which is preliminary data.</text>
</comment>